<dbReference type="Proteomes" id="UP001066276">
    <property type="component" value="Chromosome 7"/>
</dbReference>
<organism evidence="1 2">
    <name type="scientific">Pleurodeles waltl</name>
    <name type="common">Iberian ribbed newt</name>
    <dbReference type="NCBI Taxonomy" id="8319"/>
    <lineage>
        <taxon>Eukaryota</taxon>
        <taxon>Metazoa</taxon>
        <taxon>Chordata</taxon>
        <taxon>Craniata</taxon>
        <taxon>Vertebrata</taxon>
        <taxon>Euteleostomi</taxon>
        <taxon>Amphibia</taxon>
        <taxon>Batrachia</taxon>
        <taxon>Caudata</taxon>
        <taxon>Salamandroidea</taxon>
        <taxon>Salamandridae</taxon>
        <taxon>Pleurodelinae</taxon>
        <taxon>Pleurodeles</taxon>
    </lineage>
</organism>
<accession>A0AAV7PF59</accession>
<evidence type="ECO:0000313" key="1">
    <source>
        <dbReference type="EMBL" id="KAJ1125829.1"/>
    </source>
</evidence>
<gene>
    <name evidence="1" type="ORF">NDU88_004246</name>
</gene>
<dbReference type="EMBL" id="JANPWB010000011">
    <property type="protein sequence ID" value="KAJ1125829.1"/>
    <property type="molecule type" value="Genomic_DNA"/>
</dbReference>
<sequence>MFNAPHFVEASVRDVPIKPSNPDPEVADDSSDLVSLALQDKVLPQIDATNDDNGPLDISNSAGGLSLASLCLSVPSTSGNEQQVLPEGKTYQLLQDFSLIGNVKHAQNSQVEYHDLSVARLSAADADPLTSACTLMATSNPIREKRTIMQ</sequence>
<reference evidence="1" key="1">
    <citation type="journal article" date="2022" name="bioRxiv">
        <title>Sequencing and chromosome-scale assembly of the giantPleurodeles waltlgenome.</title>
        <authorList>
            <person name="Brown T."/>
            <person name="Elewa A."/>
            <person name="Iarovenko S."/>
            <person name="Subramanian E."/>
            <person name="Araus A.J."/>
            <person name="Petzold A."/>
            <person name="Susuki M."/>
            <person name="Suzuki K.-i.T."/>
            <person name="Hayashi T."/>
            <person name="Toyoda A."/>
            <person name="Oliveira C."/>
            <person name="Osipova E."/>
            <person name="Leigh N.D."/>
            <person name="Simon A."/>
            <person name="Yun M.H."/>
        </authorList>
    </citation>
    <scope>NUCLEOTIDE SEQUENCE</scope>
    <source>
        <strain evidence="1">20211129_DDA</strain>
        <tissue evidence="1">Liver</tissue>
    </source>
</reference>
<dbReference type="AlphaFoldDB" id="A0AAV7PF59"/>
<proteinExistence type="predicted"/>
<keyword evidence="2" id="KW-1185">Reference proteome</keyword>
<name>A0AAV7PF59_PLEWA</name>
<comment type="caution">
    <text evidence="1">The sequence shown here is derived from an EMBL/GenBank/DDBJ whole genome shotgun (WGS) entry which is preliminary data.</text>
</comment>
<protein>
    <submittedName>
        <fullName evidence="1">Uncharacterized protein</fullName>
    </submittedName>
</protein>
<evidence type="ECO:0000313" key="2">
    <source>
        <dbReference type="Proteomes" id="UP001066276"/>
    </source>
</evidence>